<organism evidence="8 9">
    <name type="scientific">Forsythia ovata</name>
    <dbReference type="NCBI Taxonomy" id="205694"/>
    <lineage>
        <taxon>Eukaryota</taxon>
        <taxon>Viridiplantae</taxon>
        <taxon>Streptophyta</taxon>
        <taxon>Embryophyta</taxon>
        <taxon>Tracheophyta</taxon>
        <taxon>Spermatophyta</taxon>
        <taxon>Magnoliopsida</taxon>
        <taxon>eudicotyledons</taxon>
        <taxon>Gunneridae</taxon>
        <taxon>Pentapetalae</taxon>
        <taxon>asterids</taxon>
        <taxon>lamiids</taxon>
        <taxon>Lamiales</taxon>
        <taxon>Oleaceae</taxon>
        <taxon>Forsythieae</taxon>
        <taxon>Forsythia</taxon>
    </lineage>
</organism>
<dbReference type="FunFam" id="3.80.10.10:FF:000400">
    <property type="entry name" value="Nuclear pore complex protein NUP107"/>
    <property type="match status" value="1"/>
</dbReference>
<dbReference type="PANTHER" id="PTHR48060">
    <property type="entry name" value="DNA DAMAGE-REPAIR/TOLERATION PROTEIN DRT100"/>
    <property type="match status" value="1"/>
</dbReference>
<feature type="domain" description="Leucine-rich repeat-containing N-terminal plant-type" evidence="7">
    <location>
        <begin position="29"/>
        <end position="67"/>
    </location>
</feature>
<evidence type="ECO:0000256" key="1">
    <source>
        <dbReference type="ARBA" id="ARBA00004370"/>
    </source>
</evidence>
<dbReference type="InterPro" id="IPR013210">
    <property type="entry name" value="LRR_N_plant-typ"/>
</dbReference>
<dbReference type="InterPro" id="IPR032675">
    <property type="entry name" value="LRR_dom_sf"/>
</dbReference>
<dbReference type="AlphaFoldDB" id="A0ABD1PUK4"/>
<evidence type="ECO:0000259" key="7">
    <source>
        <dbReference type="Pfam" id="PF08263"/>
    </source>
</evidence>
<keyword evidence="3 6" id="KW-0732">Signal</keyword>
<evidence type="ECO:0000256" key="5">
    <source>
        <dbReference type="ARBA" id="ARBA00023136"/>
    </source>
</evidence>
<comment type="subcellular location">
    <subcellularLocation>
        <location evidence="1">Membrane</location>
    </subcellularLocation>
</comment>
<dbReference type="PANTHER" id="PTHR48060:SF21">
    <property type="entry name" value="L DOMAIN-LIKE PROTEIN"/>
    <property type="match status" value="1"/>
</dbReference>
<evidence type="ECO:0000256" key="4">
    <source>
        <dbReference type="ARBA" id="ARBA00022737"/>
    </source>
</evidence>
<reference evidence="9" key="1">
    <citation type="submission" date="2024-07" db="EMBL/GenBank/DDBJ databases">
        <title>Two chromosome-level genome assemblies of Korean endemic species Abeliophyllum distichum and Forsythia ovata (Oleaceae).</title>
        <authorList>
            <person name="Jang H."/>
        </authorList>
    </citation>
    <scope>NUCLEOTIDE SEQUENCE [LARGE SCALE GENOMIC DNA]</scope>
</reference>
<dbReference type="InterPro" id="IPR053211">
    <property type="entry name" value="DNA_repair-toleration"/>
</dbReference>
<gene>
    <name evidence="8" type="ORF">Fot_51137</name>
</gene>
<dbReference type="Pfam" id="PF08263">
    <property type="entry name" value="LRRNT_2"/>
    <property type="match status" value="1"/>
</dbReference>
<evidence type="ECO:0000256" key="2">
    <source>
        <dbReference type="ARBA" id="ARBA00022614"/>
    </source>
</evidence>
<keyword evidence="2" id="KW-0433">Leucine-rich repeat</keyword>
<sequence>MANYRIIILCMILWFFHSANTPVTCSNNKTDLLALLSFKAAIYDDPRGALNSWNETVHFCSWKGILCGSRHRTRVVSINLMSQGLVGSISPHRLEYIEFSNNSFDGSIPRNLSQCRNLYYLNLIDNDLTGIIPPELGSLLELEALGLSENKLLGTISPFIGNLTRLVLLSLANCGLQGEVPQALVHLQSLELLNLDENSLTGSIPSGLYNISTFSIFTVRSNQLRGTIPSDLGFKFPKLRHLDLGDNLFSGVIPVSIVKCFHA</sequence>
<evidence type="ECO:0000313" key="9">
    <source>
        <dbReference type="Proteomes" id="UP001604277"/>
    </source>
</evidence>
<dbReference type="Pfam" id="PF00560">
    <property type="entry name" value="LRR_1"/>
    <property type="match status" value="5"/>
</dbReference>
<dbReference type="InterPro" id="IPR001611">
    <property type="entry name" value="Leu-rich_rpt"/>
</dbReference>
<dbReference type="EMBL" id="JBFOLJ010000017">
    <property type="protein sequence ID" value="KAL2467612.1"/>
    <property type="molecule type" value="Genomic_DNA"/>
</dbReference>
<dbReference type="Gene3D" id="3.80.10.10">
    <property type="entry name" value="Ribonuclease Inhibitor"/>
    <property type="match status" value="2"/>
</dbReference>
<accession>A0ABD1PUK4</accession>
<dbReference type="Proteomes" id="UP001604277">
    <property type="component" value="Unassembled WGS sequence"/>
</dbReference>
<keyword evidence="9" id="KW-1185">Reference proteome</keyword>
<evidence type="ECO:0000256" key="3">
    <source>
        <dbReference type="ARBA" id="ARBA00022729"/>
    </source>
</evidence>
<evidence type="ECO:0000256" key="6">
    <source>
        <dbReference type="SAM" id="SignalP"/>
    </source>
</evidence>
<evidence type="ECO:0000313" key="8">
    <source>
        <dbReference type="EMBL" id="KAL2467612.1"/>
    </source>
</evidence>
<dbReference type="GO" id="GO:0016020">
    <property type="term" value="C:membrane"/>
    <property type="evidence" value="ECO:0007669"/>
    <property type="project" value="UniProtKB-SubCell"/>
</dbReference>
<comment type="caution">
    <text evidence="8">The sequence shown here is derived from an EMBL/GenBank/DDBJ whole genome shotgun (WGS) entry which is preliminary data.</text>
</comment>
<feature type="signal peptide" evidence="6">
    <location>
        <begin position="1"/>
        <end position="21"/>
    </location>
</feature>
<proteinExistence type="predicted"/>
<keyword evidence="5" id="KW-0472">Membrane</keyword>
<dbReference type="SUPFAM" id="SSF52058">
    <property type="entry name" value="L domain-like"/>
    <property type="match status" value="1"/>
</dbReference>
<keyword evidence="4" id="KW-0677">Repeat</keyword>
<protein>
    <submittedName>
        <fullName evidence="8">LRR receptor-like serine/threonine-protein kinase GSO1</fullName>
    </submittedName>
</protein>
<feature type="chain" id="PRO_5044797174" evidence="6">
    <location>
        <begin position="22"/>
        <end position="263"/>
    </location>
</feature>
<name>A0ABD1PUK4_9LAMI</name>